<dbReference type="InterPro" id="IPR011342">
    <property type="entry name" value="Shikimate_DH"/>
</dbReference>
<evidence type="ECO:0000256" key="2">
    <source>
        <dbReference type="ARBA" id="ARBA00012962"/>
    </source>
</evidence>
<feature type="domain" description="SDH C-terminal" evidence="11">
    <location>
        <begin position="277"/>
        <end position="306"/>
    </location>
</feature>
<dbReference type="InterPro" id="IPR022893">
    <property type="entry name" value="Shikimate_DH_fam"/>
</dbReference>
<dbReference type="GO" id="GO:0019632">
    <property type="term" value="P:shikimate metabolic process"/>
    <property type="evidence" value="ECO:0007669"/>
    <property type="project" value="InterPro"/>
</dbReference>
<feature type="binding site" evidence="8">
    <location>
        <position position="92"/>
    </location>
    <ligand>
        <name>shikimate</name>
        <dbReference type="ChEBI" id="CHEBI:36208"/>
    </ligand>
</feature>
<dbReference type="AlphaFoldDB" id="U4R485"/>
<comment type="function">
    <text evidence="8">Involved in the biosynthesis of the chorismate, which leads to the biosynthesis of aromatic amino acids. Catalyzes the reversible NADPH linked reduction of 3-dehydroshikimate (DHSA) to yield shikimate (SA).</text>
</comment>
<evidence type="ECO:0000256" key="4">
    <source>
        <dbReference type="ARBA" id="ARBA00022857"/>
    </source>
</evidence>
<feature type="binding site" evidence="8">
    <location>
        <position position="284"/>
    </location>
    <ligand>
        <name>shikimate</name>
        <dbReference type="ChEBI" id="CHEBI:36208"/>
    </ligand>
</feature>
<evidence type="ECO:0000256" key="5">
    <source>
        <dbReference type="ARBA" id="ARBA00023002"/>
    </source>
</evidence>
<keyword evidence="5 8" id="KW-0560">Oxidoreductase</keyword>
<evidence type="ECO:0000313" key="13">
    <source>
        <dbReference type="Proteomes" id="UP000016860"/>
    </source>
</evidence>
<evidence type="ECO:0000256" key="1">
    <source>
        <dbReference type="ARBA" id="ARBA00004871"/>
    </source>
</evidence>
<feature type="binding site" evidence="8">
    <location>
        <position position="117"/>
    </location>
    <ligand>
        <name>shikimate</name>
        <dbReference type="ChEBI" id="CHEBI:36208"/>
    </ligand>
</feature>
<dbReference type="GO" id="GO:0009423">
    <property type="term" value="P:chorismate biosynthetic process"/>
    <property type="evidence" value="ECO:0007669"/>
    <property type="project" value="UniProtKB-UniRule"/>
</dbReference>
<feature type="binding site" evidence="8">
    <location>
        <begin position="45"/>
        <end position="47"/>
    </location>
    <ligand>
        <name>shikimate</name>
        <dbReference type="ChEBI" id="CHEBI:36208"/>
    </ligand>
</feature>
<feature type="binding site" evidence="8">
    <location>
        <position position="256"/>
    </location>
    <ligand>
        <name>shikimate</name>
        <dbReference type="ChEBI" id="CHEBI:36208"/>
    </ligand>
</feature>
<evidence type="ECO:0000259" key="11">
    <source>
        <dbReference type="Pfam" id="PF18317"/>
    </source>
</evidence>
<dbReference type="InterPro" id="IPR036291">
    <property type="entry name" value="NAD(P)-bd_dom_sf"/>
</dbReference>
<dbReference type="GO" id="GO:0008652">
    <property type="term" value="P:amino acid biosynthetic process"/>
    <property type="evidence" value="ECO:0007669"/>
    <property type="project" value="UniProtKB-KW"/>
</dbReference>
<reference evidence="12 13" key="1">
    <citation type="journal article" date="2013" name="Genome Announc.">
        <title>Draft Genome Sequence of the Cellulolytic Bacterium Clostridium papyrosolvens C7 (ATCC 700395).</title>
        <authorList>
            <person name="Zepeda V."/>
            <person name="Dassa B."/>
            <person name="Borovok I."/>
            <person name="Lamed R."/>
            <person name="Bayer E.A."/>
            <person name="Cate J.H."/>
        </authorList>
    </citation>
    <scope>NUCLEOTIDE SEQUENCE [LARGE SCALE GENOMIC DNA]</scope>
    <source>
        <strain evidence="12 13">C7</strain>
    </source>
</reference>
<dbReference type="InterPro" id="IPR013708">
    <property type="entry name" value="Shikimate_DH-bd_N"/>
</dbReference>
<dbReference type="Pfam" id="PF18317">
    <property type="entry name" value="SDH_C"/>
    <property type="match status" value="1"/>
</dbReference>
<dbReference type="EMBL" id="ATAY01000023">
    <property type="protein sequence ID" value="EPR12806.1"/>
    <property type="molecule type" value="Genomic_DNA"/>
</dbReference>
<dbReference type="SUPFAM" id="SSF53223">
    <property type="entry name" value="Aminoacid dehydrogenase-like, N-terminal domain"/>
    <property type="match status" value="1"/>
</dbReference>
<comment type="subunit">
    <text evidence="8">Homodimer.</text>
</comment>
<dbReference type="Proteomes" id="UP000016860">
    <property type="component" value="Unassembled WGS sequence"/>
</dbReference>
<dbReference type="STRING" id="1330534.L323_07035"/>
<evidence type="ECO:0000256" key="7">
    <source>
        <dbReference type="ARBA" id="ARBA00049442"/>
    </source>
</evidence>
<feature type="binding site" evidence="8">
    <location>
        <position position="254"/>
    </location>
    <ligand>
        <name>NADP(+)</name>
        <dbReference type="ChEBI" id="CHEBI:58349"/>
    </ligand>
</feature>
<dbReference type="GO" id="GO:0004764">
    <property type="term" value="F:shikimate 3-dehydrogenase (NADP+) activity"/>
    <property type="evidence" value="ECO:0007669"/>
    <property type="project" value="UniProtKB-UniRule"/>
</dbReference>
<comment type="caution">
    <text evidence="12">The sequence shown here is derived from an EMBL/GenBank/DDBJ whole genome shotgun (WGS) entry which is preliminary data.</text>
</comment>
<dbReference type="SUPFAM" id="SSF51735">
    <property type="entry name" value="NAD(P)-binding Rossmann-fold domains"/>
    <property type="match status" value="1"/>
</dbReference>
<dbReference type="PANTHER" id="PTHR21089:SF1">
    <property type="entry name" value="BIFUNCTIONAL 3-DEHYDROQUINATE DEHYDRATASE_SHIKIMATE DEHYDROGENASE, CHLOROPLASTIC"/>
    <property type="match status" value="1"/>
</dbReference>
<dbReference type="EC" id="1.1.1.25" evidence="2 8"/>
<protein>
    <recommendedName>
        <fullName evidence="2 8">Shikimate dehydrogenase (NADP(+))</fullName>
        <shortName evidence="8">SDH</shortName>
        <ecNumber evidence="2 8">1.1.1.25</ecNumber>
    </recommendedName>
</protein>
<feature type="domain" description="Shikimate dehydrogenase substrate binding N-terminal" evidence="10">
    <location>
        <begin position="37"/>
        <end position="119"/>
    </location>
</feature>
<evidence type="ECO:0000256" key="8">
    <source>
        <dbReference type="HAMAP-Rule" id="MF_00222"/>
    </source>
</evidence>
<name>U4R485_9FIRM</name>
<feature type="active site" description="Proton acceptor" evidence="8">
    <location>
        <position position="96"/>
    </location>
</feature>
<dbReference type="CDD" id="cd01065">
    <property type="entry name" value="NAD_bind_Shikimate_DH"/>
    <property type="match status" value="1"/>
</dbReference>
<dbReference type="InterPro" id="IPR046346">
    <property type="entry name" value="Aminoacid_DH-like_N_sf"/>
</dbReference>
<keyword evidence="6 8" id="KW-0057">Aromatic amino acid biosynthesis</keyword>
<evidence type="ECO:0000259" key="9">
    <source>
        <dbReference type="Pfam" id="PF01488"/>
    </source>
</evidence>
<sequence>MEKEQASNRKKSFKMTLGGKPMNLVEVVNGKTQLYGVLGNPIEHTKSPFIHNTLFKEFGVNAVYLPVLVENGKLEQVMNGLKGINFLGFNITVPYKKDVIQYLDEVSAEGMLMGAINTVKKQNGRFIGCNTDAEGFVRDFCDGFETTFKGKRVMLLGAGGTSRAIAVRLATEGIEHLTIVNRTEANAKSISDLVNSNFGNIVSTMLPEKDKLDKELENNQIIINTTPAGMSTYLDSTPFDIDFNFNGTQLVYDVLYVPKKTRFLIQAEKAGCKIRNGFGMLINQGVSSFEIWTGIKVERKQTNELLKNIENIEGF</sequence>
<dbReference type="GO" id="GO:0009073">
    <property type="term" value="P:aromatic amino acid family biosynthetic process"/>
    <property type="evidence" value="ECO:0007669"/>
    <property type="project" value="UniProtKB-KW"/>
</dbReference>
<dbReference type="UniPathway" id="UPA00053">
    <property type="reaction ID" value="UER00087"/>
</dbReference>
<dbReference type="HAMAP" id="MF_00222">
    <property type="entry name" value="Shikimate_DH_AroE"/>
    <property type="match status" value="1"/>
</dbReference>
<dbReference type="PANTHER" id="PTHR21089">
    <property type="entry name" value="SHIKIMATE DEHYDROGENASE"/>
    <property type="match status" value="1"/>
</dbReference>
<comment type="caution">
    <text evidence="8">Lacks conserved residue(s) required for the propagation of feature annotation.</text>
</comment>
<proteinExistence type="inferred from homology"/>
<dbReference type="InterPro" id="IPR006151">
    <property type="entry name" value="Shikm_DH/Glu-tRNA_Rdtase"/>
</dbReference>
<evidence type="ECO:0000259" key="10">
    <source>
        <dbReference type="Pfam" id="PF08501"/>
    </source>
</evidence>
<feature type="binding site" evidence="8">
    <location>
        <position position="132"/>
    </location>
    <ligand>
        <name>shikimate</name>
        <dbReference type="ChEBI" id="CHEBI:36208"/>
    </ligand>
</feature>
<dbReference type="Pfam" id="PF08501">
    <property type="entry name" value="Shikimate_dh_N"/>
    <property type="match status" value="1"/>
</dbReference>
<evidence type="ECO:0000313" key="12">
    <source>
        <dbReference type="EMBL" id="EPR12806.1"/>
    </source>
</evidence>
<feature type="domain" description="Quinate/shikimate 5-dehydrogenase/glutamyl-tRNA reductase" evidence="9">
    <location>
        <begin position="147"/>
        <end position="227"/>
    </location>
</feature>
<gene>
    <name evidence="8" type="primary">aroE</name>
    <name evidence="12" type="ORF">L323_07035</name>
</gene>
<evidence type="ECO:0000256" key="3">
    <source>
        <dbReference type="ARBA" id="ARBA00022605"/>
    </source>
</evidence>
<dbReference type="NCBIfam" id="TIGR00507">
    <property type="entry name" value="aroE"/>
    <property type="match status" value="1"/>
</dbReference>
<dbReference type="Pfam" id="PF01488">
    <property type="entry name" value="Shikimate_DH"/>
    <property type="match status" value="1"/>
</dbReference>
<accession>U4R485</accession>
<keyword evidence="4 8" id="KW-0521">NADP</keyword>
<comment type="similarity">
    <text evidence="8">Belongs to the shikimate dehydrogenase family.</text>
</comment>
<evidence type="ECO:0000256" key="6">
    <source>
        <dbReference type="ARBA" id="ARBA00023141"/>
    </source>
</evidence>
<dbReference type="PATRIC" id="fig|1330534.3.peg.1406"/>
<dbReference type="GO" id="GO:0050661">
    <property type="term" value="F:NADP binding"/>
    <property type="evidence" value="ECO:0007669"/>
    <property type="project" value="InterPro"/>
</dbReference>
<keyword evidence="3 8" id="KW-0028">Amino-acid biosynthesis</keyword>
<comment type="pathway">
    <text evidence="1 8">Metabolic intermediate biosynthesis; chorismate biosynthesis; chorismate from D-erythrose 4-phosphate and phosphoenolpyruvate: step 4/7.</text>
</comment>
<dbReference type="InterPro" id="IPR041121">
    <property type="entry name" value="SDH_C"/>
</dbReference>
<dbReference type="Gene3D" id="3.40.50.10860">
    <property type="entry name" value="Leucine Dehydrogenase, chain A, domain 1"/>
    <property type="match status" value="1"/>
</dbReference>
<dbReference type="Gene3D" id="3.40.50.720">
    <property type="entry name" value="NAD(P)-binding Rossmann-like Domain"/>
    <property type="match status" value="1"/>
</dbReference>
<dbReference type="GO" id="GO:0005829">
    <property type="term" value="C:cytosol"/>
    <property type="evidence" value="ECO:0007669"/>
    <property type="project" value="TreeGrafter"/>
</dbReference>
<organism evidence="12 13">
    <name type="scientific">Ruminiclostridium papyrosolvens C7</name>
    <dbReference type="NCBI Taxonomy" id="1330534"/>
    <lineage>
        <taxon>Bacteria</taxon>
        <taxon>Bacillati</taxon>
        <taxon>Bacillota</taxon>
        <taxon>Clostridia</taxon>
        <taxon>Eubacteriales</taxon>
        <taxon>Oscillospiraceae</taxon>
        <taxon>Ruminiclostridium</taxon>
    </lineage>
</organism>
<feature type="binding site" evidence="8">
    <location>
        <position position="277"/>
    </location>
    <ligand>
        <name>NADP(+)</name>
        <dbReference type="ChEBI" id="CHEBI:58349"/>
    </ligand>
</feature>
<comment type="catalytic activity">
    <reaction evidence="7 8">
        <text>shikimate + NADP(+) = 3-dehydroshikimate + NADPH + H(+)</text>
        <dbReference type="Rhea" id="RHEA:17737"/>
        <dbReference type="ChEBI" id="CHEBI:15378"/>
        <dbReference type="ChEBI" id="CHEBI:16630"/>
        <dbReference type="ChEBI" id="CHEBI:36208"/>
        <dbReference type="ChEBI" id="CHEBI:57783"/>
        <dbReference type="ChEBI" id="CHEBI:58349"/>
        <dbReference type="EC" id="1.1.1.25"/>
    </reaction>
</comment>